<protein>
    <recommendedName>
        <fullName evidence="2">NuBaID C-terminal domain-containing protein</fullName>
    </recommendedName>
</protein>
<reference evidence="3" key="1">
    <citation type="submission" date="2023-05" db="EMBL/GenBank/DDBJ databases">
        <authorList>
            <person name="Huff M."/>
        </authorList>
    </citation>
    <scope>NUCLEOTIDE SEQUENCE</scope>
</reference>
<dbReference type="PANTHER" id="PTHR15835:SF16">
    <property type="entry name" value="F20D23.9 PROTEIN"/>
    <property type="match status" value="1"/>
</dbReference>
<feature type="domain" description="NuBaID C-terminal" evidence="2">
    <location>
        <begin position="132"/>
        <end position="182"/>
    </location>
</feature>
<dbReference type="PANTHER" id="PTHR15835">
    <property type="entry name" value="NUCLEAR-INTERACTING PARTNER OF ALK"/>
    <property type="match status" value="1"/>
</dbReference>
<dbReference type="EMBL" id="OU503055">
    <property type="protein sequence ID" value="CAI9784305.1"/>
    <property type="molecule type" value="Genomic_DNA"/>
</dbReference>
<feature type="compositionally biased region" description="Low complexity" evidence="1">
    <location>
        <begin position="26"/>
        <end position="41"/>
    </location>
</feature>
<feature type="compositionally biased region" description="Low complexity" evidence="1">
    <location>
        <begin position="7"/>
        <end position="17"/>
    </location>
</feature>
<sequence>MKDEAISSSGDLLLPPRSSSPPPSLTPAASSVGTSSSAVPTNAGSTDWFGQAQNSKGGSPSHIGLQPMWTSLCTSAGDFVLRSSQPSCRSGKEAASALGCARRGWVNVDVDRICVEDMGRPPNGGCNYEEVVEFDPIKHHNHFCPWMNGNVAAAGCSSSSGSGSSAGAQALCSWQLTLDALDAFLAQVPIQTMESESAASMDKDDRLTPGRKLLVSNSFS</sequence>
<name>A0AAD2AF92_9LAMI</name>
<evidence type="ECO:0000313" key="4">
    <source>
        <dbReference type="Proteomes" id="UP000834106"/>
    </source>
</evidence>
<dbReference type="AlphaFoldDB" id="A0AAD2AF92"/>
<accession>A0AAD2AF92</accession>
<dbReference type="Pfam" id="PF08600">
    <property type="entry name" value="NuBaID_C"/>
    <property type="match status" value="1"/>
</dbReference>
<dbReference type="Proteomes" id="UP000834106">
    <property type="component" value="Chromosome 20"/>
</dbReference>
<gene>
    <name evidence="3" type="ORF">FPE_LOCUS31735</name>
</gene>
<dbReference type="GO" id="GO:0008270">
    <property type="term" value="F:zinc ion binding"/>
    <property type="evidence" value="ECO:0007669"/>
    <property type="project" value="InterPro"/>
</dbReference>
<evidence type="ECO:0000256" key="1">
    <source>
        <dbReference type="SAM" id="MobiDB-lite"/>
    </source>
</evidence>
<organism evidence="3 4">
    <name type="scientific">Fraxinus pennsylvanica</name>
    <dbReference type="NCBI Taxonomy" id="56036"/>
    <lineage>
        <taxon>Eukaryota</taxon>
        <taxon>Viridiplantae</taxon>
        <taxon>Streptophyta</taxon>
        <taxon>Embryophyta</taxon>
        <taxon>Tracheophyta</taxon>
        <taxon>Spermatophyta</taxon>
        <taxon>Magnoliopsida</taxon>
        <taxon>eudicotyledons</taxon>
        <taxon>Gunneridae</taxon>
        <taxon>Pentapetalae</taxon>
        <taxon>asterids</taxon>
        <taxon>lamiids</taxon>
        <taxon>Lamiales</taxon>
        <taxon>Oleaceae</taxon>
        <taxon>Oleeae</taxon>
        <taxon>Fraxinus</taxon>
    </lineage>
</organism>
<dbReference type="InterPro" id="IPR013909">
    <property type="entry name" value="NuBaID_C"/>
</dbReference>
<feature type="region of interest" description="Disordered" evidence="1">
    <location>
        <begin position="1"/>
        <end position="61"/>
    </location>
</feature>
<evidence type="ECO:0000259" key="2">
    <source>
        <dbReference type="Pfam" id="PF08600"/>
    </source>
</evidence>
<evidence type="ECO:0000313" key="3">
    <source>
        <dbReference type="EMBL" id="CAI9784305.1"/>
    </source>
</evidence>
<keyword evidence="4" id="KW-1185">Reference proteome</keyword>
<dbReference type="GO" id="GO:0005634">
    <property type="term" value="C:nucleus"/>
    <property type="evidence" value="ECO:0007669"/>
    <property type="project" value="TreeGrafter"/>
</dbReference>
<proteinExistence type="predicted"/>